<proteinExistence type="predicted"/>
<feature type="domain" description="DUF1612" evidence="2">
    <location>
        <begin position="184"/>
        <end position="309"/>
    </location>
</feature>
<name>A0A2W5RUM5_CERSP</name>
<dbReference type="InterPro" id="IPR011670">
    <property type="entry name" value="DUF1612"/>
</dbReference>
<dbReference type="AlphaFoldDB" id="A0A2W5RUM5"/>
<accession>A0A2W5RUM5</accession>
<reference evidence="4 5" key="1">
    <citation type="submission" date="2017-08" db="EMBL/GenBank/DDBJ databases">
        <title>Infants hospitalized years apart are colonized by the same room-sourced microbial strains.</title>
        <authorList>
            <person name="Brooks B."/>
            <person name="Olm M.R."/>
            <person name="Firek B.A."/>
            <person name="Baker R."/>
            <person name="Thomas B.C."/>
            <person name="Morowitz M.J."/>
            <person name="Banfield J.F."/>
        </authorList>
    </citation>
    <scope>NUCLEOTIDE SEQUENCE [LARGE SCALE GENOMIC DNA]</scope>
    <source>
        <strain evidence="4">S2_003_000_R2_11</strain>
    </source>
</reference>
<dbReference type="NCBIfam" id="NF040876">
    <property type="entry name" value="RHE_PE00001_fam"/>
    <property type="match status" value="1"/>
</dbReference>
<feature type="domain" description="HTH DNA binding" evidence="3">
    <location>
        <begin position="318"/>
        <end position="371"/>
    </location>
</feature>
<evidence type="ECO:0000256" key="1">
    <source>
        <dbReference type="SAM" id="MobiDB-lite"/>
    </source>
</evidence>
<feature type="compositionally biased region" description="Acidic residues" evidence="1">
    <location>
        <begin position="134"/>
        <end position="143"/>
    </location>
</feature>
<feature type="region of interest" description="Disordered" evidence="1">
    <location>
        <begin position="114"/>
        <end position="146"/>
    </location>
</feature>
<dbReference type="Proteomes" id="UP000248975">
    <property type="component" value="Unassembled WGS sequence"/>
</dbReference>
<dbReference type="EMBL" id="QFQS01000027">
    <property type="protein sequence ID" value="PZQ94378.1"/>
    <property type="molecule type" value="Genomic_DNA"/>
</dbReference>
<evidence type="ECO:0000313" key="5">
    <source>
        <dbReference type="Proteomes" id="UP000248975"/>
    </source>
</evidence>
<sequence length="371" mass="40719">MTYEIGDLPFQTLLPRVALAEDQLARLDEIVRRSPVGEGFAERGHFLDAAGSMWNSGELLHVEDLVFHDAHMDIRSPTHELVIGHGILRARRRMAGAAPGWAVSEAGISALTGAERVTQSKAPGVADERRGEGADEPPDEDDDPLSRELAHIDAVLERSRRVLNGVATPAVASEKPSLVVGGLVIRDAEWHEKERLSQWQSVRKHVADLPPVLSAALLFDAWEIIQPLQRQHWLGGQLVATCLRAQGKVVSHLPALNVGLKAVPRERRRSHDRTKRLLAFLDAMCLAAEAGMKEIARLDQSRQLMERKLRGRRSTSSLPAAIELFLSRPMVSAAMVAKAANVTPRGALNLIAELGVREMTGRGSYRAWGIL</sequence>
<gene>
    <name evidence="4" type="ORF">DI533_22360</name>
</gene>
<organism evidence="4 5">
    <name type="scientific">Cereibacter sphaeroides</name>
    <name type="common">Rhodobacter sphaeroides</name>
    <dbReference type="NCBI Taxonomy" id="1063"/>
    <lineage>
        <taxon>Bacteria</taxon>
        <taxon>Pseudomonadati</taxon>
        <taxon>Pseudomonadota</taxon>
        <taxon>Alphaproteobacteria</taxon>
        <taxon>Rhodobacterales</taxon>
        <taxon>Paracoccaceae</taxon>
        <taxon>Cereibacter</taxon>
    </lineage>
</organism>
<dbReference type="Pfam" id="PF07756">
    <property type="entry name" value="DUF1612"/>
    <property type="match status" value="1"/>
</dbReference>
<dbReference type="InterPro" id="IPR048017">
    <property type="entry name" value="Y4cF-like"/>
</dbReference>
<dbReference type="InterPro" id="IPR021068">
    <property type="entry name" value="HTH_DNA-bd"/>
</dbReference>
<protein>
    <submittedName>
        <fullName evidence="4">Uncharacterized protein</fullName>
    </submittedName>
</protein>
<evidence type="ECO:0000259" key="3">
    <source>
        <dbReference type="Pfam" id="PF11972"/>
    </source>
</evidence>
<evidence type="ECO:0000259" key="2">
    <source>
        <dbReference type="Pfam" id="PF07756"/>
    </source>
</evidence>
<evidence type="ECO:0000313" key="4">
    <source>
        <dbReference type="EMBL" id="PZQ94378.1"/>
    </source>
</evidence>
<dbReference type="Pfam" id="PF11972">
    <property type="entry name" value="HTH_13"/>
    <property type="match status" value="1"/>
</dbReference>
<comment type="caution">
    <text evidence="4">The sequence shown here is derived from an EMBL/GenBank/DDBJ whole genome shotgun (WGS) entry which is preliminary data.</text>
</comment>